<dbReference type="HAMAP" id="MF_00600">
    <property type="entry name" value="CH60"/>
    <property type="match status" value="1"/>
</dbReference>
<feature type="binding site" evidence="6">
    <location>
        <begin position="30"/>
        <end position="33"/>
    </location>
    <ligand>
        <name>ATP</name>
        <dbReference type="ChEBI" id="CHEBI:30616"/>
    </ligand>
</feature>
<keyword evidence="6" id="KW-0963">Cytoplasm</keyword>
<dbReference type="GO" id="GO:0016853">
    <property type="term" value="F:isomerase activity"/>
    <property type="evidence" value="ECO:0007669"/>
    <property type="project" value="UniProtKB-KW"/>
</dbReference>
<evidence type="ECO:0000313" key="9">
    <source>
        <dbReference type="EMBL" id="MUM77868.1"/>
    </source>
</evidence>
<keyword evidence="10" id="KW-1185">Reference proteome</keyword>
<dbReference type="NCBIfam" id="NF009489">
    <property type="entry name" value="PRK12851.1"/>
    <property type="match status" value="1"/>
</dbReference>
<dbReference type="GO" id="GO:0140662">
    <property type="term" value="F:ATP-dependent protein folding chaperone"/>
    <property type="evidence" value="ECO:0007669"/>
    <property type="project" value="InterPro"/>
</dbReference>
<dbReference type="InterPro" id="IPR027413">
    <property type="entry name" value="GROEL-like_equatorial_sf"/>
</dbReference>
<evidence type="ECO:0000256" key="6">
    <source>
        <dbReference type="HAMAP-Rule" id="MF_00600"/>
    </source>
</evidence>
<dbReference type="Gene3D" id="3.50.7.10">
    <property type="entry name" value="GroEL"/>
    <property type="match status" value="1"/>
</dbReference>
<evidence type="ECO:0000256" key="7">
    <source>
        <dbReference type="RuleBase" id="RU000418"/>
    </source>
</evidence>
<dbReference type="GO" id="GO:0005524">
    <property type="term" value="F:ATP binding"/>
    <property type="evidence" value="ECO:0007669"/>
    <property type="project" value="UniProtKB-UniRule"/>
</dbReference>
<dbReference type="PRINTS" id="PR00298">
    <property type="entry name" value="CHAPERONIN60"/>
</dbReference>
<dbReference type="InterPro" id="IPR027410">
    <property type="entry name" value="TCP-1-like_intermed_sf"/>
</dbReference>
<evidence type="ECO:0000313" key="10">
    <source>
        <dbReference type="Proteomes" id="UP000461162"/>
    </source>
</evidence>
<evidence type="ECO:0000256" key="2">
    <source>
        <dbReference type="ARBA" id="ARBA00022741"/>
    </source>
</evidence>
<dbReference type="EC" id="5.6.1.7" evidence="6"/>
<evidence type="ECO:0000256" key="8">
    <source>
        <dbReference type="RuleBase" id="RU000419"/>
    </source>
</evidence>
<dbReference type="InterPro" id="IPR001844">
    <property type="entry name" value="Cpn60/GroEL"/>
</dbReference>
<sequence>MSAKAIDYKAIAREGMQRGVNILADAVKVTLGPKGRNVMLEKTWGAPQVTKDGVTVAEKITLEDKLENMGAQMVKEVASKTNEIAGDGTTTATILAQVIFNEGVKLLAAGRNPMSIKRGVDAAVEAVVAELDSLAKPVKKSSEIAQVGAISANNDETIGAILAEAVEKVGDNGVITVEESQGLTTELDVVEGMQWDNGWLSPYFVTNQDKQEAIFEKPFILLSEGKISNIKPLIPILEAVAKAGRPLLIIAETVENEALAGLTINAMRGALKVCAVKAPGFGDRRKDMVRDIAVMTGASVISEDAGVTLESIKPQDFGTAKKVVVGKKNTLIVGGAGDKKAITGRCEEINHLIRNATSDYDREKLQERLARLAGGVAVVKVGAPTEIEMKERKDRVEDALNATRAAVDEGIVPGGGTALVRAGKVLAKLKLADDTEMAGVRIIVRAVEEPLRQIANNCGLEGTVVVEKVKELKGANGFNAATGQYVDLVKEGVIDPKKVTRIALQNAASVASMLLTTECAISEAPKEKNEK</sequence>
<comment type="similarity">
    <text evidence="1 6 7">Belongs to the chaperonin (HSP60) family.</text>
</comment>
<comment type="caution">
    <text evidence="9">The sequence shown here is derived from an EMBL/GenBank/DDBJ whole genome shotgun (WGS) entry which is preliminary data.</text>
</comment>
<dbReference type="AlphaFoldDB" id="A0A7K1KP53"/>
<feature type="binding site" evidence="6">
    <location>
        <position position="51"/>
    </location>
    <ligand>
        <name>ATP</name>
        <dbReference type="ChEBI" id="CHEBI:30616"/>
    </ligand>
</feature>
<organism evidence="9 10">
    <name type="scientific">Pseudodesulfovibrio alkaliphilus</name>
    <dbReference type="NCBI Taxonomy" id="2661613"/>
    <lineage>
        <taxon>Bacteria</taxon>
        <taxon>Pseudomonadati</taxon>
        <taxon>Thermodesulfobacteriota</taxon>
        <taxon>Desulfovibrionia</taxon>
        <taxon>Desulfovibrionales</taxon>
        <taxon>Desulfovibrionaceae</taxon>
    </lineage>
</organism>
<dbReference type="EMBL" id="WODC01000005">
    <property type="protein sequence ID" value="MUM77868.1"/>
    <property type="molecule type" value="Genomic_DNA"/>
</dbReference>
<evidence type="ECO:0000256" key="3">
    <source>
        <dbReference type="ARBA" id="ARBA00022840"/>
    </source>
</evidence>
<comment type="subunit">
    <text evidence="6 8">Forms a cylinder of 14 subunits composed of two heptameric rings stacked back-to-back. Interacts with the co-chaperonin GroES.</text>
</comment>
<keyword evidence="4 6" id="KW-0143">Chaperone</keyword>
<keyword evidence="5 6" id="KW-0413">Isomerase</keyword>
<dbReference type="PROSITE" id="PS00296">
    <property type="entry name" value="CHAPERONINS_CPN60"/>
    <property type="match status" value="1"/>
</dbReference>
<dbReference type="Proteomes" id="UP000461162">
    <property type="component" value="Unassembled WGS sequence"/>
</dbReference>
<comment type="subcellular location">
    <subcellularLocation>
        <location evidence="6">Cytoplasm</location>
    </subcellularLocation>
</comment>
<dbReference type="NCBIfam" id="NF009488">
    <property type="entry name" value="PRK12850.1"/>
    <property type="match status" value="1"/>
</dbReference>
<dbReference type="SUPFAM" id="SSF52029">
    <property type="entry name" value="GroEL apical domain-like"/>
    <property type="match status" value="1"/>
</dbReference>
<proteinExistence type="inferred from homology"/>
<gene>
    <name evidence="6 9" type="primary">groL</name>
    <name evidence="6" type="synonym">groEL</name>
    <name evidence="9" type="ORF">GKC30_09500</name>
</gene>
<dbReference type="SUPFAM" id="SSF48592">
    <property type="entry name" value="GroEL equatorial domain-like"/>
    <property type="match status" value="1"/>
</dbReference>
<dbReference type="NCBIfam" id="NF009487">
    <property type="entry name" value="PRK12849.1"/>
    <property type="match status" value="1"/>
</dbReference>
<dbReference type="RefSeq" id="WP_155934440.1">
    <property type="nucleotide sequence ID" value="NZ_WODC01000005.1"/>
</dbReference>
<dbReference type="GO" id="GO:0005737">
    <property type="term" value="C:cytoplasm"/>
    <property type="evidence" value="ECO:0007669"/>
    <property type="project" value="UniProtKB-SubCell"/>
</dbReference>
<feature type="binding site" evidence="6">
    <location>
        <begin position="87"/>
        <end position="91"/>
    </location>
    <ligand>
        <name>ATP</name>
        <dbReference type="ChEBI" id="CHEBI:30616"/>
    </ligand>
</feature>
<keyword evidence="2 6" id="KW-0547">Nucleotide-binding</keyword>
<dbReference type="CDD" id="cd03344">
    <property type="entry name" value="GroEL"/>
    <property type="match status" value="1"/>
</dbReference>
<dbReference type="SUPFAM" id="SSF54849">
    <property type="entry name" value="GroEL-intermediate domain like"/>
    <property type="match status" value="1"/>
</dbReference>
<keyword evidence="3 6" id="KW-0067">ATP-binding</keyword>
<dbReference type="NCBIfam" id="TIGR02348">
    <property type="entry name" value="GroEL"/>
    <property type="match status" value="1"/>
</dbReference>
<feature type="binding site" evidence="6">
    <location>
        <position position="415"/>
    </location>
    <ligand>
        <name>ATP</name>
        <dbReference type="ChEBI" id="CHEBI:30616"/>
    </ligand>
</feature>
<feature type="binding site" evidence="6">
    <location>
        <begin position="479"/>
        <end position="481"/>
    </location>
    <ligand>
        <name>ATP</name>
        <dbReference type="ChEBI" id="CHEBI:30616"/>
    </ligand>
</feature>
<dbReference type="InterPro" id="IPR027409">
    <property type="entry name" value="GroEL-like_apical_dom_sf"/>
</dbReference>
<dbReference type="PANTHER" id="PTHR45633">
    <property type="entry name" value="60 KDA HEAT SHOCK PROTEIN, MITOCHONDRIAL"/>
    <property type="match status" value="1"/>
</dbReference>
<dbReference type="GO" id="GO:0051082">
    <property type="term" value="F:unfolded protein binding"/>
    <property type="evidence" value="ECO:0007669"/>
    <property type="project" value="UniProtKB-UniRule"/>
</dbReference>
<accession>A0A7K1KP53</accession>
<dbReference type="InterPro" id="IPR002423">
    <property type="entry name" value="Cpn60/GroEL/TCP-1"/>
</dbReference>
<comment type="function">
    <text evidence="6 8">Together with its co-chaperonin GroES, plays an essential role in assisting protein folding. The GroEL-GroES system forms a nano-cage that allows encapsulation of the non-native substrate proteins and provides a physical environment optimized to promote and accelerate protein folding.</text>
</comment>
<evidence type="ECO:0000256" key="1">
    <source>
        <dbReference type="ARBA" id="ARBA00006607"/>
    </source>
</evidence>
<dbReference type="FunFam" id="3.50.7.10:FF:000001">
    <property type="entry name" value="60 kDa chaperonin"/>
    <property type="match status" value="1"/>
</dbReference>
<reference evidence="9 10" key="1">
    <citation type="submission" date="2019-11" db="EMBL/GenBank/DDBJ databases">
        <title>Pseudodesulfovibrio alkaliphilus, sp. nov., an alkaliphilic sulfate-reducing bacteria from mud volcano of Taman peninsula, Russia.</title>
        <authorList>
            <person name="Frolova A."/>
            <person name="Merkel A.Y."/>
            <person name="Slobodkin A.I."/>
        </authorList>
    </citation>
    <scope>NUCLEOTIDE SEQUENCE [LARGE SCALE GENOMIC DNA]</scope>
    <source>
        <strain evidence="9 10">F-1</strain>
    </source>
</reference>
<dbReference type="Gene3D" id="3.30.260.10">
    <property type="entry name" value="TCP-1-like chaperonin intermediate domain"/>
    <property type="match status" value="1"/>
</dbReference>
<dbReference type="GO" id="GO:0042026">
    <property type="term" value="P:protein refolding"/>
    <property type="evidence" value="ECO:0007669"/>
    <property type="project" value="UniProtKB-UniRule"/>
</dbReference>
<dbReference type="Pfam" id="PF00118">
    <property type="entry name" value="Cpn60_TCP1"/>
    <property type="match status" value="1"/>
</dbReference>
<evidence type="ECO:0000256" key="5">
    <source>
        <dbReference type="ARBA" id="ARBA00023235"/>
    </source>
</evidence>
<dbReference type="NCBIfam" id="NF000592">
    <property type="entry name" value="PRK00013.1"/>
    <property type="match status" value="1"/>
</dbReference>
<evidence type="ECO:0000256" key="4">
    <source>
        <dbReference type="ARBA" id="ARBA00023186"/>
    </source>
</evidence>
<dbReference type="Gene3D" id="1.10.560.10">
    <property type="entry name" value="GroEL-like equatorial domain"/>
    <property type="match status" value="1"/>
</dbReference>
<name>A0A7K1KP53_9BACT</name>
<dbReference type="InterPro" id="IPR018370">
    <property type="entry name" value="Chaperonin_Cpn60_CS"/>
</dbReference>
<feature type="binding site" evidence="6">
    <location>
        <position position="495"/>
    </location>
    <ligand>
        <name>ATP</name>
        <dbReference type="ChEBI" id="CHEBI:30616"/>
    </ligand>
</feature>
<protein>
    <recommendedName>
        <fullName evidence="6">Chaperonin GroEL</fullName>
        <ecNumber evidence="6">5.6.1.7</ecNumber>
    </recommendedName>
    <alternativeName>
        <fullName evidence="6">60 kDa chaperonin</fullName>
    </alternativeName>
    <alternativeName>
        <fullName evidence="6">Chaperonin-60</fullName>
        <shortName evidence="6">Cpn60</shortName>
    </alternativeName>
</protein>